<dbReference type="GO" id="GO:0003968">
    <property type="term" value="F:RNA-directed RNA polymerase activity"/>
    <property type="evidence" value="ECO:0007669"/>
    <property type="project" value="UniProtKB-KW"/>
</dbReference>
<feature type="domain" description="RDRP core" evidence="3">
    <location>
        <begin position="2"/>
        <end position="601"/>
    </location>
</feature>
<name>A0A4Z0A3B2_9AGAM</name>
<organism evidence="4 5">
    <name type="scientific">Hericium alpestre</name>
    <dbReference type="NCBI Taxonomy" id="135208"/>
    <lineage>
        <taxon>Eukaryota</taxon>
        <taxon>Fungi</taxon>
        <taxon>Dikarya</taxon>
        <taxon>Basidiomycota</taxon>
        <taxon>Agaricomycotina</taxon>
        <taxon>Agaricomycetes</taxon>
        <taxon>Russulales</taxon>
        <taxon>Hericiaceae</taxon>
        <taxon>Hericium</taxon>
    </lineage>
</organism>
<dbReference type="InterPro" id="IPR007855">
    <property type="entry name" value="RDRP"/>
</dbReference>
<sequence>MIPEGPIVTQSNRIIRRYQQEGVDVTKYFIRVAFRDEDRRSYRWDREVDMTLLFRRRVGAILKDGFELGGARFEFLAYSMSGLREHSVWFIRPFTLEGELIIAEKIRRSIGSFANTDLLKQPSKYAARLALAFTATSHYIRLTKGQWSEMPDLVGGDENQSAAANQVHTDGVGTISAELMTLVAKDSSAVQVRMLGYKGMLIRDDRLSGACVRLRPSMRKFAAHDANAANLEIVRTFERPNPAYLNRPLVMVLEDRGVDKQSLLELQEQAKRAVSSAEESLEGFLSLLQNHSLGSEYRLPFILKHCDKLVNSPAPGATKEMIPDGFLRRLARYTMHSVLRDIKYRARIPVPHSYSLVGVADEGRAYIVEGLQSEDVFTLNEGQIAACIQEFPNADPVWLEGECIISEVPSYILAMKVYAVGKPPDEKICFFRDLSNVVILPAAGDRSLASCLGGGDLDGDMYDIIIDNPSLLQPLDDEEAADYDGVGTRTLGRDCTVHDICDFVVEYINSDLLGLLSERHLTIADQSDRGTRDDDCKNLAKLCSQAVDYAKHGTAVDLVANPLPEPRRKGKPDWRRVDESDGRSSDYYESPRALGHLFRNVDLPKPEDFEQSVKDIPSALGHLSDLVSPALTLIVQGQLHNYSERSSDCEDVSTPFTRYTRDLRYIRISYTLQDGPDACLAEEEVVLGTILAWSSQTRWRTSRIADMKLQIDALVKGIRRLLLPRTEVASPEYWKEGLTKAWNAWEWRSDNAGKDGVDTFGLIVLGAVFECLERLGALPV</sequence>
<keyword evidence="1" id="KW-0808">Transferase</keyword>
<dbReference type="PANTHER" id="PTHR23079:SF55">
    <property type="entry name" value="RNA-DIRECTED RNA POLYMERASE"/>
    <property type="match status" value="1"/>
</dbReference>
<evidence type="ECO:0000256" key="2">
    <source>
        <dbReference type="SAM" id="MobiDB-lite"/>
    </source>
</evidence>
<feature type="region of interest" description="Disordered" evidence="2">
    <location>
        <begin position="561"/>
        <end position="587"/>
    </location>
</feature>
<comment type="caution">
    <text evidence="4">The sequence shown here is derived from an EMBL/GenBank/DDBJ whole genome shotgun (WGS) entry which is preliminary data.</text>
</comment>
<dbReference type="InterPro" id="IPR057596">
    <property type="entry name" value="RDRP_core"/>
</dbReference>
<accession>A0A4Z0A3B2</accession>
<evidence type="ECO:0000256" key="1">
    <source>
        <dbReference type="RuleBase" id="RU363098"/>
    </source>
</evidence>
<dbReference type="GO" id="GO:0003723">
    <property type="term" value="F:RNA binding"/>
    <property type="evidence" value="ECO:0007669"/>
    <property type="project" value="UniProtKB-KW"/>
</dbReference>
<dbReference type="STRING" id="135208.A0A4Z0A3B2"/>
<reference evidence="4 5" key="1">
    <citation type="submission" date="2019-02" db="EMBL/GenBank/DDBJ databases">
        <title>Genome sequencing of the rare red list fungi Hericium alpestre (H. flagellum).</title>
        <authorList>
            <person name="Buettner E."/>
            <person name="Kellner H."/>
        </authorList>
    </citation>
    <scope>NUCLEOTIDE SEQUENCE [LARGE SCALE GENOMIC DNA]</scope>
    <source>
        <strain evidence="4 5">DSM 108284</strain>
    </source>
</reference>
<keyword evidence="5" id="KW-1185">Reference proteome</keyword>
<dbReference type="EC" id="2.7.7.48" evidence="1"/>
<evidence type="ECO:0000259" key="3">
    <source>
        <dbReference type="Pfam" id="PF05183"/>
    </source>
</evidence>
<evidence type="ECO:0000313" key="4">
    <source>
        <dbReference type="EMBL" id="TFY80807.1"/>
    </source>
</evidence>
<dbReference type="Pfam" id="PF05183">
    <property type="entry name" value="RdRP"/>
    <property type="match status" value="1"/>
</dbReference>
<dbReference type="OrthoDB" id="6513042at2759"/>
<keyword evidence="1" id="KW-0696">RNA-directed RNA polymerase</keyword>
<dbReference type="PANTHER" id="PTHR23079">
    <property type="entry name" value="RNA-DEPENDENT RNA POLYMERASE"/>
    <property type="match status" value="1"/>
</dbReference>
<keyword evidence="1" id="KW-0548">Nucleotidyltransferase</keyword>
<comment type="similarity">
    <text evidence="1">Belongs to the RdRP family.</text>
</comment>
<gene>
    <name evidence="4" type="ORF">EWM64_g3207</name>
</gene>
<dbReference type="EMBL" id="SFCI01000285">
    <property type="protein sequence ID" value="TFY80807.1"/>
    <property type="molecule type" value="Genomic_DNA"/>
</dbReference>
<evidence type="ECO:0000313" key="5">
    <source>
        <dbReference type="Proteomes" id="UP000298061"/>
    </source>
</evidence>
<dbReference type="Proteomes" id="UP000298061">
    <property type="component" value="Unassembled WGS sequence"/>
</dbReference>
<keyword evidence="1" id="KW-0694">RNA-binding</keyword>
<feature type="compositionally biased region" description="Basic and acidic residues" evidence="2">
    <location>
        <begin position="565"/>
        <end position="586"/>
    </location>
</feature>
<comment type="catalytic activity">
    <reaction evidence="1">
        <text>RNA(n) + a ribonucleoside 5'-triphosphate = RNA(n+1) + diphosphate</text>
        <dbReference type="Rhea" id="RHEA:21248"/>
        <dbReference type="Rhea" id="RHEA-COMP:14527"/>
        <dbReference type="Rhea" id="RHEA-COMP:17342"/>
        <dbReference type="ChEBI" id="CHEBI:33019"/>
        <dbReference type="ChEBI" id="CHEBI:61557"/>
        <dbReference type="ChEBI" id="CHEBI:140395"/>
        <dbReference type="EC" id="2.7.7.48"/>
    </reaction>
</comment>
<dbReference type="AlphaFoldDB" id="A0A4Z0A3B2"/>
<dbReference type="GO" id="GO:0030422">
    <property type="term" value="P:siRNA processing"/>
    <property type="evidence" value="ECO:0007669"/>
    <property type="project" value="TreeGrafter"/>
</dbReference>
<protein>
    <recommendedName>
        <fullName evidence="1">RNA-dependent RNA polymerase</fullName>
        <ecNumber evidence="1">2.7.7.48</ecNumber>
    </recommendedName>
</protein>
<proteinExistence type="inferred from homology"/>
<dbReference type="GO" id="GO:0031380">
    <property type="term" value="C:nuclear RNA-directed RNA polymerase complex"/>
    <property type="evidence" value="ECO:0007669"/>
    <property type="project" value="TreeGrafter"/>
</dbReference>